<dbReference type="PANTHER" id="PTHR43581">
    <property type="entry name" value="ATP/GTP PHOSPHATASE"/>
    <property type="match status" value="1"/>
</dbReference>
<protein>
    <recommendedName>
        <fullName evidence="5">DUF3696 domain-containing protein</fullName>
    </recommendedName>
</protein>
<evidence type="ECO:0000313" key="3">
    <source>
        <dbReference type="EMBL" id="SCX35214.1"/>
    </source>
</evidence>
<evidence type="ECO:0000259" key="1">
    <source>
        <dbReference type="Pfam" id="PF12476"/>
    </source>
</evidence>
<dbReference type="Pfam" id="PF13175">
    <property type="entry name" value="AAA_15"/>
    <property type="match status" value="1"/>
</dbReference>
<dbReference type="Gene3D" id="3.40.50.300">
    <property type="entry name" value="P-loop containing nucleotide triphosphate hydrolases"/>
    <property type="match status" value="1"/>
</dbReference>
<evidence type="ECO:0000313" key="4">
    <source>
        <dbReference type="Proteomes" id="UP000187891"/>
    </source>
</evidence>
<evidence type="ECO:0008006" key="5">
    <source>
        <dbReference type="Google" id="ProtNLM"/>
    </source>
</evidence>
<dbReference type="STRING" id="1907666.DSM25559_4856"/>
<dbReference type="InterPro" id="IPR051396">
    <property type="entry name" value="Bact_Antivir_Def_Nuclease"/>
</dbReference>
<reference evidence="4" key="1">
    <citation type="submission" date="2016-10" db="EMBL/GenBank/DDBJ databases">
        <authorList>
            <person name="Wibberg D."/>
        </authorList>
    </citation>
    <scope>NUCLEOTIDE SEQUENCE [LARGE SCALE GENOMIC DNA]</scope>
</reference>
<organism evidence="3 4">
    <name type="scientific">Agrobacterium rosae</name>
    <dbReference type="NCBI Taxonomy" id="1972867"/>
    <lineage>
        <taxon>Bacteria</taxon>
        <taxon>Pseudomonadati</taxon>
        <taxon>Pseudomonadota</taxon>
        <taxon>Alphaproteobacteria</taxon>
        <taxon>Hyphomicrobiales</taxon>
        <taxon>Rhizobiaceae</taxon>
        <taxon>Rhizobium/Agrobacterium group</taxon>
        <taxon>Agrobacterium</taxon>
    </lineage>
</organism>
<feature type="domain" description="Endonuclease GajA/Old nuclease/RecF-like AAA" evidence="2">
    <location>
        <begin position="481"/>
        <end position="566"/>
    </location>
</feature>
<dbReference type="InterPro" id="IPR022532">
    <property type="entry name" value="DUF3696"/>
</dbReference>
<proteinExistence type="predicted"/>
<name>A0A1R3U8L5_9HYPH</name>
<dbReference type="RefSeq" id="WP_077122816.1">
    <property type="nucleotide sequence ID" value="NZ_FMUE01000019.1"/>
</dbReference>
<sequence length="645" mass="71282">MITSWKVSNFKSIRDGDDLPLGPLTIFAGANSSGKSTFIQSILLVAQTLSNKISSRSVVLNGALTSLGQFDDLKSTGSEADQIVIECTCRPLSDTDGSPLWGGPSLPARRGLYYGRRPMGLREVSFEIAFDADPSNPERDVFQIQPRLFSSSLECVLRDEDNVDQRHSVVVRHADAEKLASKIDLLDDNSDADDYVRAGLAYDVSLDEDSLIEVREETHSAQPIGCVLRHFLPARILYAIDPVQEDARAITAVLQSSRLTRSTILAARPWQTRDVLLSSGILTILKEILSKEGIDLGEVISARTQQASLFGSDGEALPLELWQEVLRAMPKEQRIKAQQALQESEDLFEKIADTLKQSASSTKSATVIMPLGPLEIIESARYLDDFFASSVKYLGPLRDAPKPLYPLAPAADPYDVGLRGEHTASVLDLHKNRQVRYIPSSHFKLPTVERRTITRTLETAVIDWLQYLGVASSVESKDMGKLGHELKVALANSDGKHDLTHVGVGVSQVLPILVMCLLAEADSTLVFEQPELHLHPRVQTLLGDFFLSMALCNKQCIVETHSEYLIDRLRFRIAAAEGDILTDRAKIYFVEKPGAASTFREVTINEYGAIVDWPEGFFDQSQQQAEEILKAAAMKRKARRNKGVA</sequence>
<dbReference type="Pfam" id="PF12476">
    <property type="entry name" value="DUF3696"/>
    <property type="match status" value="1"/>
</dbReference>
<evidence type="ECO:0000259" key="2">
    <source>
        <dbReference type="Pfam" id="PF13175"/>
    </source>
</evidence>
<dbReference type="SUPFAM" id="SSF52540">
    <property type="entry name" value="P-loop containing nucleoside triphosphate hydrolases"/>
    <property type="match status" value="1"/>
</dbReference>
<accession>A0A1R3U8L5</accession>
<gene>
    <name evidence="3" type="ORF">DSM25559_4856</name>
</gene>
<dbReference type="EMBL" id="FMUE01000019">
    <property type="protein sequence ID" value="SCX35214.1"/>
    <property type="molecule type" value="Genomic_DNA"/>
</dbReference>
<dbReference type="InterPro" id="IPR027417">
    <property type="entry name" value="P-loop_NTPase"/>
</dbReference>
<dbReference type="InterPro" id="IPR041685">
    <property type="entry name" value="AAA_GajA/Old/RecF-like"/>
</dbReference>
<dbReference type="PANTHER" id="PTHR43581:SF2">
    <property type="entry name" value="EXCINUCLEASE ATPASE SUBUNIT"/>
    <property type="match status" value="1"/>
</dbReference>
<feature type="domain" description="DUF3696" evidence="1">
    <location>
        <begin position="583"/>
        <end position="627"/>
    </location>
</feature>
<dbReference type="AlphaFoldDB" id="A0A1R3U8L5"/>
<dbReference type="Proteomes" id="UP000187891">
    <property type="component" value="Unassembled WGS sequence"/>
</dbReference>